<proteinExistence type="predicted"/>
<dbReference type="EMBL" id="QEFC01000562">
    <property type="protein sequence ID" value="KAE9463524.1"/>
    <property type="molecule type" value="Genomic_DNA"/>
</dbReference>
<dbReference type="InterPro" id="IPR010742">
    <property type="entry name" value="RCAF1"/>
</dbReference>
<comment type="caution">
    <text evidence="1">The sequence shown here is derived from an EMBL/GenBank/DDBJ whole genome shotgun (WGS) entry which is preliminary data.</text>
</comment>
<reference evidence="1 2" key="1">
    <citation type="journal article" date="2019" name="Genome Biol. Evol.">
        <title>The Rhododendron genome and chromosomal organization provide insight into shared whole-genome duplications across the heath family (Ericaceae).</title>
        <authorList>
            <person name="Soza V.L."/>
            <person name="Lindsley D."/>
            <person name="Waalkes A."/>
            <person name="Ramage E."/>
            <person name="Patwardhan R.P."/>
            <person name="Burton J.N."/>
            <person name="Adey A."/>
            <person name="Kumar A."/>
            <person name="Qiu R."/>
            <person name="Shendure J."/>
            <person name="Hall B."/>
        </authorList>
    </citation>
    <scope>NUCLEOTIDE SEQUENCE [LARGE SCALE GENOMIC DNA]</scope>
    <source>
        <strain evidence="1">RSF 1966-606</strain>
    </source>
</reference>
<dbReference type="GO" id="GO:0005739">
    <property type="term" value="C:mitochondrion"/>
    <property type="evidence" value="ECO:0007669"/>
    <property type="project" value="GOC"/>
</dbReference>
<accession>A0A6A4M5H5</accession>
<name>A0A6A4M5H5_9ERIC</name>
<dbReference type="OrthoDB" id="286395at2759"/>
<sequence>MKEKKSVKFNLQQQQHQNGHLSPFKFAKLLDPEASWDKVVQLVALLREQLRSCKEQVCAAATWRIPSKGPSVGDKVEVWVPGVILRDYIWLLRMILKIDEEDFGGHGALLQEGLFVSVMLFLYTAWRTSDLLASRLSNPHPLSQNHSHLALLYEASAYCPDYNLEI</sequence>
<gene>
    <name evidence="1" type="ORF">C3L33_04546</name>
</gene>
<evidence type="ECO:0000313" key="2">
    <source>
        <dbReference type="Proteomes" id="UP000428333"/>
    </source>
</evidence>
<keyword evidence="2" id="KW-1185">Reference proteome</keyword>
<dbReference type="AlphaFoldDB" id="A0A6A4M5H5"/>
<dbReference type="PANTHER" id="PTHR12906:SF0">
    <property type="entry name" value="GEL COMPLEX SUBUNIT OPTI"/>
    <property type="match status" value="1"/>
</dbReference>
<evidence type="ECO:0000313" key="1">
    <source>
        <dbReference type="EMBL" id="KAE9463524.1"/>
    </source>
</evidence>
<dbReference type="GO" id="GO:0097250">
    <property type="term" value="P:mitochondrial respirasome assembly"/>
    <property type="evidence" value="ECO:0007669"/>
    <property type="project" value="InterPro"/>
</dbReference>
<dbReference type="Proteomes" id="UP000428333">
    <property type="component" value="Linkage Group LG03"/>
</dbReference>
<dbReference type="PANTHER" id="PTHR12906">
    <property type="entry name" value="PROTEIN C20ORF24 RAB5-INTERACTING PROTEIN"/>
    <property type="match status" value="1"/>
</dbReference>
<protein>
    <submittedName>
        <fullName evidence="1">Uncharacterized protein</fullName>
    </submittedName>
</protein>
<feature type="non-terminal residue" evidence="1">
    <location>
        <position position="1"/>
    </location>
</feature>
<organism evidence="1 2">
    <name type="scientific">Rhododendron williamsianum</name>
    <dbReference type="NCBI Taxonomy" id="262921"/>
    <lineage>
        <taxon>Eukaryota</taxon>
        <taxon>Viridiplantae</taxon>
        <taxon>Streptophyta</taxon>
        <taxon>Embryophyta</taxon>
        <taxon>Tracheophyta</taxon>
        <taxon>Spermatophyta</taxon>
        <taxon>Magnoliopsida</taxon>
        <taxon>eudicotyledons</taxon>
        <taxon>Gunneridae</taxon>
        <taxon>Pentapetalae</taxon>
        <taxon>asterids</taxon>
        <taxon>Ericales</taxon>
        <taxon>Ericaceae</taxon>
        <taxon>Ericoideae</taxon>
        <taxon>Rhodoreae</taxon>
        <taxon>Rhododendron</taxon>
    </lineage>
</organism>